<reference evidence="1" key="1">
    <citation type="submission" date="2019-08" db="EMBL/GenBank/DDBJ databases">
        <authorList>
            <person name="Kucharzyk K."/>
            <person name="Murdoch R.W."/>
            <person name="Higgins S."/>
            <person name="Loffler F."/>
        </authorList>
    </citation>
    <scope>NUCLEOTIDE SEQUENCE</scope>
</reference>
<dbReference type="EMBL" id="VSSQ01088308">
    <property type="protein sequence ID" value="MPN34991.1"/>
    <property type="molecule type" value="Genomic_DNA"/>
</dbReference>
<gene>
    <name evidence="1" type="ORF">SDC9_182485</name>
</gene>
<sequence length="85" mass="10175">MGRRHPVMGKEALHGQRIAMRFRFRHHQLRPGDKRPEEFPHRDVKAARRFLRHHILRRQSILVLHPQQTVNNGGLPDHHSFRSAR</sequence>
<organism evidence="1">
    <name type="scientific">bioreactor metagenome</name>
    <dbReference type="NCBI Taxonomy" id="1076179"/>
    <lineage>
        <taxon>unclassified sequences</taxon>
        <taxon>metagenomes</taxon>
        <taxon>ecological metagenomes</taxon>
    </lineage>
</organism>
<dbReference type="AntiFam" id="ANF00178">
    <property type="entry name" value="Shadow ORF (opposite dhbF)"/>
</dbReference>
<evidence type="ECO:0000313" key="1">
    <source>
        <dbReference type="EMBL" id="MPN34991.1"/>
    </source>
</evidence>
<protein>
    <submittedName>
        <fullName evidence="1">Uncharacterized protein</fullName>
    </submittedName>
</protein>
<dbReference type="AntiFam" id="ANF00174">
    <property type="entry name" value="Shadow ORF (irp2)"/>
</dbReference>
<dbReference type="AlphaFoldDB" id="A0A645H7K0"/>
<accession>A0A645H7K0</accession>
<comment type="caution">
    <text evidence="1">The sequence shown here is derived from an EMBL/GenBank/DDBJ whole genome shotgun (WGS) entry which is preliminary data.</text>
</comment>
<proteinExistence type="predicted"/>
<name>A0A645H7K0_9ZZZZ</name>